<keyword evidence="4" id="KW-1185">Reference proteome</keyword>
<evidence type="ECO:0000256" key="2">
    <source>
        <dbReference type="SAM" id="Phobius"/>
    </source>
</evidence>
<name>A0A2P0VMZ9_9VIRU</name>
<evidence type="ECO:0000256" key="1">
    <source>
        <dbReference type="SAM" id="MobiDB-lite"/>
    </source>
</evidence>
<dbReference type="EMBL" id="KY322437">
    <property type="protein sequence ID" value="AUF82285.1"/>
    <property type="molecule type" value="Genomic_DNA"/>
</dbReference>
<sequence>MASGYSLNEVWGAQAMPIEKTHRSSKKSSKKKRKSSRIDPYCKNANLPEVMTAVIPEAFVPYDPISPLEMRLDEQESYQLYEPPEQHASREKEAEITELREHEKDTEHKQEFDVRNQPVTCPPQQIIQYVNPAPPRGDDKYDMFLYVFSGVLLLFLLEQFLQIGIHIGQRSV</sequence>
<keyword evidence="2" id="KW-1133">Transmembrane helix</keyword>
<proteinExistence type="predicted"/>
<keyword evidence="2" id="KW-0472">Membrane</keyword>
<keyword evidence="2" id="KW-0812">Transmembrane</keyword>
<accession>A0A2P0VMZ9</accession>
<reference evidence="3" key="1">
    <citation type="journal article" date="2018" name="Virology">
        <title>A giant virus infecting green algae encodes key fermentation genes.</title>
        <authorList>
            <person name="Schvarcz C.R."/>
            <person name="Steward G.F."/>
        </authorList>
    </citation>
    <scope>NUCLEOTIDE SEQUENCE [LARGE SCALE GENOMIC DNA]</scope>
</reference>
<organism evidence="3">
    <name type="scientific">Tetraselmis virus 1</name>
    <dbReference type="NCBI Taxonomy" id="2060617"/>
    <lineage>
        <taxon>Viruses</taxon>
        <taxon>Varidnaviria</taxon>
        <taxon>Bamfordvirae</taxon>
        <taxon>Nucleocytoviricota</taxon>
        <taxon>Megaviricetes</taxon>
        <taxon>Imitervirales</taxon>
        <taxon>Allomimiviridae</taxon>
        <taxon>Oceanusvirus</taxon>
        <taxon>Oceanusvirus kaneohense</taxon>
    </lineage>
</organism>
<dbReference type="Proteomes" id="UP000244773">
    <property type="component" value="Segment"/>
</dbReference>
<feature type="transmembrane region" description="Helical" evidence="2">
    <location>
        <begin position="143"/>
        <end position="161"/>
    </location>
</feature>
<feature type="region of interest" description="Disordered" evidence="1">
    <location>
        <begin position="1"/>
        <end position="40"/>
    </location>
</feature>
<evidence type="ECO:0000313" key="4">
    <source>
        <dbReference type="Proteomes" id="UP000244773"/>
    </source>
</evidence>
<gene>
    <name evidence="3" type="ORF">TetV_193</name>
</gene>
<feature type="compositionally biased region" description="Basic residues" evidence="1">
    <location>
        <begin position="23"/>
        <end position="35"/>
    </location>
</feature>
<protein>
    <submittedName>
        <fullName evidence="3">Uncharacterized protein</fullName>
    </submittedName>
</protein>
<evidence type="ECO:0000313" key="3">
    <source>
        <dbReference type="EMBL" id="AUF82285.1"/>
    </source>
</evidence>